<dbReference type="Pfam" id="PF00731">
    <property type="entry name" value="AIRC"/>
    <property type="match status" value="1"/>
</dbReference>
<evidence type="ECO:0000256" key="4">
    <source>
        <dbReference type="SAM" id="Phobius"/>
    </source>
</evidence>
<reference evidence="6 7" key="1">
    <citation type="journal article" date="2016" name="Sci. Rep.">
        <title>The Dendrobium catenatum Lindl. genome sequence provides insights into polysaccharide synthase, floral development and adaptive evolution.</title>
        <authorList>
            <person name="Zhang G.Q."/>
            <person name="Xu Q."/>
            <person name="Bian C."/>
            <person name="Tsai W.C."/>
            <person name="Yeh C.M."/>
            <person name="Liu K.W."/>
            <person name="Yoshida K."/>
            <person name="Zhang L.S."/>
            <person name="Chang S.B."/>
            <person name="Chen F."/>
            <person name="Shi Y."/>
            <person name="Su Y.Y."/>
            <person name="Zhang Y.Q."/>
            <person name="Chen L.J."/>
            <person name="Yin Y."/>
            <person name="Lin M."/>
            <person name="Huang H."/>
            <person name="Deng H."/>
            <person name="Wang Z.W."/>
            <person name="Zhu S.L."/>
            <person name="Zhao X."/>
            <person name="Deng C."/>
            <person name="Niu S.C."/>
            <person name="Huang J."/>
            <person name="Wang M."/>
            <person name="Liu G.H."/>
            <person name="Yang H.J."/>
            <person name="Xiao X.J."/>
            <person name="Hsiao Y.Y."/>
            <person name="Wu W.L."/>
            <person name="Chen Y.Y."/>
            <person name="Mitsuda N."/>
            <person name="Ohme-Takagi M."/>
            <person name="Luo Y.B."/>
            <person name="Van de Peer Y."/>
            <person name="Liu Z.J."/>
        </authorList>
    </citation>
    <scope>NUCLEOTIDE SEQUENCE [LARGE SCALE GENOMIC DNA]</scope>
    <source>
        <tissue evidence="6">The whole plant</tissue>
    </source>
</reference>
<evidence type="ECO:0000256" key="1">
    <source>
        <dbReference type="ARBA" id="ARBA00004747"/>
    </source>
</evidence>
<keyword evidence="4" id="KW-1133">Transmembrane helix</keyword>
<feature type="transmembrane region" description="Helical" evidence="4">
    <location>
        <begin position="59"/>
        <end position="80"/>
    </location>
</feature>
<keyword evidence="7" id="KW-1185">Reference proteome</keyword>
<reference evidence="6 7" key="2">
    <citation type="journal article" date="2017" name="Nature">
        <title>The Apostasia genome and the evolution of orchids.</title>
        <authorList>
            <person name="Zhang G.Q."/>
            <person name="Liu K.W."/>
            <person name="Li Z."/>
            <person name="Lohaus R."/>
            <person name="Hsiao Y.Y."/>
            <person name="Niu S.C."/>
            <person name="Wang J.Y."/>
            <person name="Lin Y.C."/>
            <person name="Xu Q."/>
            <person name="Chen L.J."/>
            <person name="Yoshida K."/>
            <person name="Fujiwara S."/>
            <person name="Wang Z.W."/>
            <person name="Zhang Y.Q."/>
            <person name="Mitsuda N."/>
            <person name="Wang M."/>
            <person name="Liu G.H."/>
            <person name="Pecoraro L."/>
            <person name="Huang H.X."/>
            <person name="Xiao X.J."/>
            <person name="Lin M."/>
            <person name="Wu X.Y."/>
            <person name="Wu W.L."/>
            <person name="Chen Y.Y."/>
            <person name="Chang S.B."/>
            <person name="Sakamoto S."/>
            <person name="Ohme-Takagi M."/>
            <person name="Yagi M."/>
            <person name="Zeng S.J."/>
            <person name="Shen C.Y."/>
            <person name="Yeh C.M."/>
            <person name="Luo Y.B."/>
            <person name="Tsai W.C."/>
            <person name="Van de Peer Y."/>
            <person name="Liu Z.J."/>
        </authorList>
    </citation>
    <scope>NUCLEOTIDE SEQUENCE [LARGE SCALE GENOMIC DNA]</scope>
    <source>
        <tissue evidence="6">The whole plant</tissue>
    </source>
</reference>
<dbReference type="InterPro" id="IPR000031">
    <property type="entry name" value="PurE_dom"/>
</dbReference>
<organism evidence="6 7">
    <name type="scientific">Dendrobium catenatum</name>
    <dbReference type="NCBI Taxonomy" id="906689"/>
    <lineage>
        <taxon>Eukaryota</taxon>
        <taxon>Viridiplantae</taxon>
        <taxon>Streptophyta</taxon>
        <taxon>Embryophyta</taxon>
        <taxon>Tracheophyta</taxon>
        <taxon>Spermatophyta</taxon>
        <taxon>Magnoliopsida</taxon>
        <taxon>Liliopsida</taxon>
        <taxon>Asparagales</taxon>
        <taxon>Orchidaceae</taxon>
        <taxon>Epidendroideae</taxon>
        <taxon>Malaxideae</taxon>
        <taxon>Dendrobiinae</taxon>
        <taxon>Dendrobium</taxon>
    </lineage>
</organism>
<dbReference type="EC" id="4.1.1.21" evidence="2"/>
<keyword evidence="4" id="KW-0472">Membrane</keyword>
<comment type="pathway">
    <text evidence="1">Purine metabolism; IMP biosynthesis via de novo pathway; 5-amino-1-(5-phospho-D-ribosyl)imidazole-4-carboxylate from 5-amino-1-(5-phospho-D-ribosyl)imidazole (carboxylase route): step 1/1.</text>
</comment>
<evidence type="ECO:0000256" key="2">
    <source>
        <dbReference type="ARBA" id="ARBA00012329"/>
    </source>
</evidence>
<evidence type="ECO:0000256" key="3">
    <source>
        <dbReference type="ARBA" id="ARBA00022755"/>
    </source>
</evidence>
<name>A0A2I0VYM7_9ASPA</name>
<dbReference type="AlphaFoldDB" id="A0A2I0VYM7"/>
<dbReference type="PANTHER" id="PTHR23046">
    <property type="entry name" value="PHOSPHORIBOSYLAMINOIMIDAZOLE CARBOXYLASE CATALYTIC SUBUNIT"/>
    <property type="match status" value="1"/>
</dbReference>
<feature type="domain" description="PurE" evidence="5">
    <location>
        <begin position="1"/>
        <end position="111"/>
    </location>
</feature>
<dbReference type="GO" id="GO:0004638">
    <property type="term" value="F:phosphoribosylaminoimidazole carboxylase activity"/>
    <property type="evidence" value="ECO:0007669"/>
    <property type="project" value="UniProtKB-EC"/>
</dbReference>
<evidence type="ECO:0000313" key="6">
    <source>
        <dbReference type="EMBL" id="PKU68518.1"/>
    </source>
</evidence>
<dbReference type="STRING" id="906689.A0A2I0VYM7"/>
<dbReference type="SUPFAM" id="SSF52255">
    <property type="entry name" value="N5-CAIR mutase (phosphoribosylaminoimidazole carboxylase, PurE)"/>
    <property type="match status" value="1"/>
</dbReference>
<dbReference type="InterPro" id="IPR024694">
    <property type="entry name" value="PurE_prokaryotes"/>
</dbReference>
<dbReference type="EMBL" id="KZ503084">
    <property type="protein sequence ID" value="PKU68518.1"/>
    <property type="molecule type" value="Genomic_DNA"/>
</dbReference>
<evidence type="ECO:0000313" key="7">
    <source>
        <dbReference type="Proteomes" id="UP000233837"/>
    </source>
</evidence>
<keyword evidence="3" id="KW-0658">Purine biosynthesis</keyword>
<protein>
    <recommendedName>
        <fullName evidence="2">phosphoribosylaminoimidazole carboxylase</fullName>
        <ecNumber evidence="2">4.1.1.21</ecNumber>
    </recommendedName>
</protein>
<keyword evidence="4" id="KW-0812">Transmembrane</keyword>
<gene>
    <name evidence="6" type="primary">PURKE</name>
    <name evidence="6" type="ORF">MA16_Dca016450</name>
</gene>
<dbReference type="Proteomes" id="UP000233837">
    <property type="component" value="Unassembled WGS sequence"/>
</dbReference>
<dbReference type="Gene3D" id="3.40.50.1970">
    <property type="match status" value="1"/>
</dbReference>
<evidence type="ECO:0000259" key="5">
    <source>
        <dbReference type="SMART" id="SM01001"/>
    </source>
</evidence>
<dbReference type="SMART" id="SM01001">
    <property type="entry name" value="AIRC"/>
    <property type="match status" value="1"/>
</dbReference>
<sequence>MGSDCDLPTMKDAAEILNTSHEPFEITIVSAHRMPERMYYFALSTKEKGIQIIIYKLSLIWNVVGIAASLTPLVVIGVPIRTSSLDGVDSLMSIMKVSDLQCEILLLISKSIGTMEVITNAKFSHWIYSSLESS</sequence>
<accession>A0A2I0VYM7</accession>
<dbReference type="PANTHER" id="PTHR23046:SF2">
    <property type="entry name" value="PHOSPHORIBOSYLAMINOIMIDAZOLE CARBOXYLASE"/>
    <property type="match status" value="1"/>
</dbReference>
<dbReference type="UniPathway" id="UPA00074">
    <property type="reaction ID" value="UER00130"/>
</dbReference>
<dbReference type="GO" id="GO:0006189">
    <property type="term" value="P:'de novo' IMP biosynthetic process"/>
    <property type="evidence" value="ECO:0007669"/>
    <property type="project" value="UniProtKB-UniPathway"/>
</dbReference>
<proteinExistence type="predicted"/>